<keyword evidence="2" id="KW-1185">Reference proteome</keyword>
<dbReference type="PANTHER" id="PTHR30619">
    <property type="entry name" value="DNA INTERNALIZATION/COMPETENCE PROTEIN COMEC/REC2"/>
    <property type="match status" value="1"/>
</dbReference>
<dbReference type="EMBL" id="JAQLOI010000001">
    <property type="protein sequence ID" value="MDB1123401.1"/>
    <property type="molecule type" value="Genomic_DNA"/>
</dbReference>
<dbReference type="InterPro" id="IPR052159">
    <property type="entry name" value="Competence_DNA_uptake"/>
</dbReference>
<evidence type="ECO:0008006" key="3">
    <source>
        <dbReference type="Google" id="ProtNLM"/>
    </source>
</evidence>
<comment type="caution">
    <text evidence="1">The sequence shown here is derived from an EMBL/GenBank/DDBJ whole genome shotgun (WGS) entry which is preliminary data.</text>
</comment>
<dbReference type="Gene3D" id="3.60.15.10">
    <property type="entry name" value="Ribonuclease Z/Hydroxyacylglutathione hydrolase-like"/>
    <property type="match status" value="1"/>
</dbReference>
<dbReference type="RefSeq" id="WP_272133937.1">
    <property type="nucleotide sequence ID" value="NZ_JAQLOI010000001.1"/>
</dbReference>
<reference evidence="1 2" key="1">
    <citation type="submission" date="2023-01" db="EMBL/GenBank/DDBJ databases">
        <title>Vibrio sp. KJ40-1 sp.nov, isolated from marine algae.</title>
        <authorList>
            <person name="Butt M."/>
            <person name="Kim J.M.J."/>
            <person name="Jeon C.O.C."/>
        </authorList>
    </citation>
    <scope>NUCLEOTIDE SEQUENCE [LARGE SCALE GENOMIC DNA]</scope>
    <source>
        <strain evidence="1 2">KJ40-1</strain>
    </source>
</reference>
<dbReference type="PANTHER" id="PTHR30619:SF1">
    <property type="entry name" value="RECOMBINATION PROTEIN 2"/>
    <property type="match status" value="1"/>
</dbReference>
<organism evidence="1 2">
    <name type="scientific">Vibrio algarum</name>
    <dbReference type="NCBI Taxonomy" id="3020714"/>
    <lineage>
        <taxon>Bacteria</taxon>
        <taxon>Pseudomonadati</taxon>
        <taxon>Pseudomonadota</taxon>
        <taxon>Gammaproteobacteria</taxon>
        <taxon>Vibrionales</taxon>
        <taxon>Vibrionaceae</taxon>
        <taxon>Vibrio</taxon>
    </lineage>
</organism>
<name>A0ABT4YPB8_9VIBR</name>
<proteinExistence type="predicted"/>
<sequence>MLHSFKIHLLEAKTGDSFIVECGNIGIIVDGGTRSVAKILKRYLKSANFVQLRAIFVSHVDRDHVGGIVKLFSHFSQYVPKSVQIYMNHPELAHAISDESGLVTYEDGNDLKSILDAYDYNLEQVVSGQKIDICDVGVKILSPEKLLLTSLYQKWEKHDEGLVCSDPIDVDCSVIPKEPITSLKDDIVNASSLSFILSYMNESILFLSDSLPETINARLEKKQKFNIVKVSHHGSKNNTSMELLKKVVCNKFIISTNGPRSYGHPHAETIVRLIHSCIYHGFSDCNIYFNYEKVKDRIVLRNVPKCVNVNLIYSKSINV</sequence>
<evidence type="ECO:0000313" key="1">
    <source>
        <dbReference type="EMBL" id="MDB1123401.1"/>
    </source>
</evidence>
<dbReference type="Proteomes" id="UP001210678">
    <property type="component" value="Unassembled WGS sequence"/>
</dbReference>
<protein>
    <recommendedName>
        <fullName evidence="3">MBL fold metallo-hydrolase</fullName>
    </recommendedName>
</protein>
<gene>
    <name evidence="1" type="ORF">PGX00_06895</name>
</gene>
<dbReference type="SUPFAM" id="SSF56281">
    <property type="entry name" value="Metallo-hydrolase/oxidoreductase"/>
    <property type="match status" value="1"/>
</dbReference>
<evidence type="ECO:0000313" key="2">
    <source>
        <dbReference type="Proteomes" id="UP001210678"/>
    </source>
</evidence>
<dbReference type="InterPro" id="IPR036866">
    <property type="entry name" value="RibonucZ/Hydroxyglut_hydro"/>
</dbReference>
<accession>A0ABT4YPB8</accession>